<evidence type="ECO:0000313" key="2">
    <source>
        <dbReference type="EMBL" id="NHZ38441.1"/>
    </source>
</evidence>
<dbReference type="InterPro" id="IPR013424">
    <property type="entry name" value="Ice-binding_C"/>
</dbReference>
<sequence>MSYPNMTTYFQDYGSIFQLSAREGYRVTGYSVSGGFYGTHYVGHSPDGSGEPGSADSGAAAWAYASDTPGGARFASGSHSASNLNGHSDFRIDSGALDKTGSFYFSFDGYSSGSSSPATWYEPGQWWPSRAYSAAEIGLKNPLLLTVYTQAVPEPHTYAMTLAGLALLAGVARRRTRAGQKKREA</sequence>
<gene>
    <name evidence="2" type="ORF">F0185_33375</name>
</gene>
<feature type="domain" description="Ice-binding protein C-terminal" evidence="1">
    <location>
        <begin position="151"/>
        <end position="175"/>
    </location>
</feature>
<name>A0ABX0LUA6_9BURK</name>
<keyword evidence="3" id="KW-1185">Reference proteome</keyword>
<dbReference type="Proteomes" id="UP000785613">
    <property type="component" value="Unassembled WGS sequence"/>
</dbReference>
<dbReference type="NCBIfam" id="TIGR02595">
    <property type="entry name" value="PEP_CTERM"/>
    <property type="match status" value="1"/>
</dbReference>
<protein>
    <submittedName>
        <fullName evidence="2">PEP-CTERM sorting domain-containing protein</fullName>
    </submittedName>
</protein>
<dbReference type="EMBL" id="VUYU01000051">
    <property type="protein sequence ID" value="NHZ38441.1"/>
    <property type="molecule type" value="Genomic_DNA"/>
</dbReference>
<accession>A0ABX0LUA6</accession>
<dbReference type="Pfam" id="PF07589">
    <property type="entry name" value="PEP-CTERM"/>
    <property type="match status" value="1"/>
</dbReference>
<organism evidence="2 3">
    <name type="scientific">Massilia rubra</name>
    <dbReference type="NCBI Taxonomy" id="2607910"/>
    <lineage>
        <taxon>Bacteria</taxon>
        <taxon>Pseudomonadati</taxon>
        <taxon>Pseudomonadota</taxon>
        <taxon>Betaproteobacteria</taxon>
        <taxon>Burkholderiales</taxon>
        <taxon>Oxalobacteraceae</taxon>
        <taxon>Telluria group</taxon>
        <taxon>Massilia</taxon>
    </lineage>
</organism>
<comment type="caution">
    <text evidence="2">The sequence shown here is derived from an EMBL/GenBank/DDBJ whole genome shotgun (WGS) entry which is preliminary data.</text>
</comment>
<proteinExistence type="predicted"/>
<evidence type="ECO:0000259" key="1">
    <source>
        <dbReference type="Pfam" id="PF07589"/>
    </source>
</evidence>
<reference evidence="2 3" key="1">
    <citation type="submission" date="2019-09" db="EMBL/GenBank/DDBJ databases">
        <title>Taxonomy of Antarctic Massilia spp.: description of Massilia rubra sp. nov., Massilia aquatica sp. nov., Massilia mucilaginosa sp. nov., Massilia frigida sp. nov. isolated from streams, lakes and regoliths.</title>
        <authorList>
            <person name="Holochova P."/>
            <person name="Sedlacek I."/>
            <person name="Kralova S."/>
            <person name="Maslanova I."/>
            <person name="Busse H.-J."/>
            <person name="Stankova E."/>
            <person name="Vrbovska V."/>
            <person name="Kovarovic V."/>
            <person name="Bartak M."/>
            <person name="Svec P."/>
            <person name="Pantucek R."/>
        </authorList>
    </citation>
    <scope>NUCLEOTIDE SEQUENCE [LARGE SCALE GENOMIC DNA]</scope>
    <source>
        <strain evidence="2 3">CCM 8692</strain>
    </source>
</reference>
<evidence type="ECO:0000313" key="3">
    <source>
        <dbReference type="Proteomes" id="UP000785613"/>
    </source>
</evidence>